<reference evidence="1" key="1">
    <citation type="submission" date="2021-01" db="EMBL/GenBank/DDBJ databases">
        <authorList>
            <person name="Corre E."/>
            <person name="Pelletier E."/>
            <person name="Niang G."/>
            <person name="Scheremetjew M."/>
            <person name="Finn R."/>
            <person name="Kale V."/>
            <person name="Holt S."/>
            <person name="Cochrane G."/>
            <person name="Meng A."/>
            <person name="Brown T."/>
            <person name="Cohen L."/>
        </authorList>
    </citation>
    <scope>NUCLEOTIDE SEQUENCE</scope>
    <source>
        <strain evidence="1">OF101</strain>
    </source>
</reference>
<dbReference type="InterPro" id="IPR011990">
    <property type="entry name" value="TPR-like_helical_dom_sf"/>
</dbReference>
<protein>
    <submittedName>
        <fullName evidence="1">Uncharacterized protein</fullName>
    </submittedName>
</protein>
<name>A0A7S1KUU8_ALECA</name>
<dbReference type="Gene3D" id="1.25.40.10">
    <property type="entry name" value="Tetratricopeptide repeat domain"/>
    <property type="match status" value="3"/>
</dbReference>
<sequence>MTEFYDALAADASDLNEKVAAALIKDDLDGAKDLATKATTAKDPKMEAAAYRAVALVALEMASRPGMEGASAALKAAESSIESSKKAKYPAGEAAGLALKARAQVFAKSEEAAVKSGEDAVAQFEKLSHPTGEAFALCALAKAYVLAGRNSKAFESASKAASIAKDSGDQKAEGAALQSLVAAGLAAKKYSDASQAAERIFEVYSGLGDSFGQGIGKLLSAEVNVANDCKQDGVMDAQEASKLFKKAGANYKMGVVNKLGTEAAIAELLYEDAKEMSERTLLCFKQAGDKFGQAAAMIAISKFYSAAAEYDKATYRAEAAAEAFKKIGATSEAAAAFRTCCKAFIDNKMFSPKAGANVAREAMRTATTSLKLYEGINETESVGYASSTNMLAQSHLAAGDLDVAMDKANEAQALFKKLDYSVGVASTLNTIAQVQQKKGETFDAISTAKEAQQLFQENDDDEGAELSGYLVDLFQAPPEEEGAEPAEIETKAEKKKAGPSVCGLADLIPGGAAAVKPIASYDAYEGRAATAPGQRRQASGAAAEGAAGVTKEEAVFSVRFVGAKNLMTSVEASDKGSAGRVIKRGIVSTGGAAPNSLMPTKFVGGLAVY</sequence>
<dbReference type="SUPFAM" id="SSF48452">
    <property type="entry name" value="TPR-like"/>
    <property type="match status" value="2"/>
</dbReference>
<dbReference type="InterPro" id="IPR019734">
    <property type="entry name" value="TPR_rpt"/>
</dbReference>
<proteinExistence type="predicted"/>
<accession>A0A7S1KUU8</accession>
<evidence type="ECO:0000313" key="1">
    <source>
        <dbReference type="EMBL" id="CAD9086662.1"/>
    </source>
</evidence>
<dbReference type="EMBL" id="HBGE01000364">
    <property type="protein sequence ID" value="CAD9086662.1"/>
    <property type="molecule type" value="Transcribed_RNA"/>
</dbReference>
<dbReference type="AlphaFoldDB" id="A0A7S1KUU8"/>
<gene>
    <name evidence="1" type="ORF">ACAT0790_LOCUS236</name>
</gene>
<dbReference type="SMART" id="SM00028">
    <property type="entry name" value="TPR"/>
    <property type="match status" value="3"/>
</dbReference>
<organism evidence="1">
    <name type="scientific">Alexandrium catenella</name>
    <name type="common">Red tide dinoflagellate</name>
    <name type="synonym">Gonyaulax catenella</name>
    <dbReference type="NCBI Taxonomy" id="2925"/>
    <lineage>
        <taxon>Eukaryota</taxon>
        <taxon>Sar</taxon>
        <taxon>Alveolata</taxon>
        <taxon>Dinophyceae</taxon>
        <taxon>Gonyaulacales</taxon>
        <taxon>Pyrocystaceae</taxon>
        <taxon>Alexandrium</taxon>
    </lineage>
</organism>